<comment type="function">
    <text evidence="8">Mismatch-specific DNA N-glycosylase involved in DNA repair. Has thymine glycosylase activity and is specific for G:T mismatches within methylated and unmethylated CpG sites. Can also remove uracil or 5-fluorouracil in G:U mismatches. Has no lyase activity. Was first identified as methyl-CpG-binding protein.</text>
</comment>
<evidence type="ECO:0000256" key="10">
    <source>
        <dbReference type="ARBA" id="ARBA00069821"/>
    </source>
</evidence>
<keyword evidence="3" id="KW-0227">DNA damage</keyword>
<feature type="region of interest" description="Disordered" evidence="13">
    <location>
        <begin position="323"/>
        <end position="375"/>
    </location>
</feature>
<keyword evidence="16" id="KW-1185">Reference proteome</keyword>
<evidence type="ECO:0000256" key="1">
    <source>
        <dbReference type="ARBA" id="ARBA00004123"/>
    </source>
</evidence>
<dbReference type="GO" id="GO:0006281">
    <property type="term" value="P:DNA repair"/>
    <property type="evidence" value="ECO:0007669"/>
    <property type="project" value="UniProtKB-KW"/>
</dbReference>
<dbReference type="InterPro" id="IPR011257">
    <property type="entry name" value="DNA_glycosylase"/>
</dbReference>
<accession>A0A8S4C2L6</accession>
<reference evidence="15" key="1">
    <citation type="submission" date="2021-05" db="EMBL/GenBank/DDBJ databases">
        <authorList>
            <person name="Tigano A."/>
        </authorList>
    </citation>
    <scope>NUCLEOTIDE SEQUENCE</scope>
</reference>
<keyword evidence="7" id="KW-0539">Nucleus</keyword>
<dbReference type="OrthoDB" id="10265068at2759"/>
<dbReference type="PIRSF" id="PIRSF038005">
    <property type="entry name" value="Methyl_CpG_bd_MBD4"/>
    <property type="match status" value="1"/>
</dbReference>
<proteinExistence type="predicted"/>
<evidence type="ECO:0000256" key="7">
    <source>
        <dbReference type="ARBA" id="ARBA00023242"/>
    </source>
</evidence>
<dbReference type="SUPFAM" id="SSF54171">
    <property type="entry name" value="DNA-binding domain"/>
    <property type="match status" value="1"/>
</dbReference>
<evidence type="ECO:0000256" key="12">
    <source>
        <dbReference type="ARBA" id="ARBA00083330"/>
    </source>
</evidence>
<dbReference type="FunFam" id="1.10.340.30:FF:000051">
    <property type="entry name" value="Methyl-CpG-binding domain protein 4"/>
    <property type="match status" value="1"/>
</dbReference>
<dbReference type="Proteomes" id="UP000677803">
    <property type="component" value="Unassembled WGS sequence"/>
</dbReference>
<dbReference type="Gene3D" id="3.30.890.10">
    <property type="entry name" value="Methyl-cpg-binding Protein 2, Chain A"/>
    <property type="match status" value="1"/>
</dbReference>
<comment type="caution">
    <text evidence="15">The sequence shown here is derived from an EMBL/GenBank/DDBJ whole genome shotgun (WGS) entry which is preliminary data.</text>
</comment>
<feature type="compositionally biased region" description="Polar residues" evidence="13">
    <location>
        <begin position="327"/>
        <end position="336"/>
    </location>
</feature>
<evidence type="ECO:0000256" key="2">
    <source>
        <dbReference type="ARBA" id="ARBA00022553"/>
    </source>
</evidence>
<gene>
    <name evidence="15" type="ORF">MMEN_LOCUS21824</name>
</gene>
<evidence type="ECO:0000256" key="4">
    <source>
        <dbReference type="ARBA" id="ARBA00022801"/>
    </source>
</evidence>
<evidence type="ECO:0000256" key="8">
    <source>
        <dbReference type="ARBA" id="ARBA00055831"/>
    </source>
</evidence>
<evidence type="ECO:0000259" key="14">
    <source>
        <dbReference type="PROSITE" id="PS50982"/>
    </source>
</evidence>
<dbReference type="SMART" id="SM00391">
    <property type="entry name" value="MBD"/>
    <property type="match status" value="1"/>
</dbReference>
<dbReference type="CDD" id="cd01396">
    <property type="entry name" value="MeCP2_MBD"/>
    <property type="match status" value="1"/>
</dbReference>
<evidence type="ECO:0000313" key="16">
    <source>
        <dbReference type="Proteomes" id="UP000677803"/>
    </source>
</evidence>
<evidence type="ECO:0000256" key="3">
    <source>
        <dbReference type="ARBA" id="ARBA00022763"/>
    </source>
</evidence>
<evidence type="ECO:0000256" key="11">
    <source>
        <dbReference type="ARBA" id="ARBA00076709"/>
    </source>
</evidence>
<organism evidence="15 16">
    <name type="scientific">Menidia menidia</name>
    <name type="common">Atlantic silverside</name>
    <dbReference type="NCBI Taxonomy" id="238744"/>
    <lineage>
        <taxon>Eukaryota</taxon>
        <taxon>Metazoa</taxon>
        <taxon>Chordata</taxon>
        <taxon>Craniata</taxon>
        <taxon>Vertebrata</taxon>
        <taxon>Euteleostomi</taxon>
        <taxon>Actinopterygii</taxon>
        <taxon>Neopterygii</taxon>
        <taxon>Teleostei</taxon>
        <taxon>Neoteleostei</taxon>
        <taxon>Acanthomorphata</taxon>
        <taxon>Ovalentaria</taxon>
        <taxon>Atherinomorphae</taxon>
        <taxon>Atheriniformes</taxon>
        <taxon>Atherinopsidae</taxon>
        <taxon>Menidiinae</taxon>
        <taxon>Menidia</taxon>
    </lineage>
</organism>
<evidence type="ECO:0000256" key="6">
    <source>
        <dbReference type="ARBA" id="ARBA00023204"/>
    </source>
</evidence>
<sequence length="519" mass="59739">MRVALNKINYNTEQDWQLIKEYKFDIHCSITRLTTICQNTVIHSSFNMELQKTEDTNDQSCKQEKCFSSSMPLGWVREVRQRKSGKTAGKLDVYIVSPEGQKFRSRTSLHAFLTQSREGKLDISCFNFTASKDELPTSQTASLKEKQRRKTKRASTEQVQMDEKLDLPPNKSQRDSSSHRNDTKDRKEKAGEDSNSIISAIIPVPEVGKEETDETAESFPEMTHSVLQNDLKEQKSPPRVGLLKEKLLRLTPSSNDQNTLLFHKNEQTNVQPSVPTLTVEAATDTKDEDEDVPNTDETQIHNNVDCVINSDLEAETNIHSDVESGMSLPNATNGSCTPVRESQNKSRGAENKRKTSPYFRGKPKDGLSPPRRKAFKKWTPPRSPFNLVQETLFHDPWKLLVATIFLNKTSGKMAIPVLWQFFERYPSAEMTREADWKPMSELMKPLGLYELRAKTLVRFSDEYLSKQWRYPIELHGIGKYGNDSYRIFCVEEWRQVKPEDHMLNKYHAWLWENQEALGI</sequence>
<feature type="compositionally biased region" description="Basic and acidic residues" evidence="13">
    <location>
        <begin position="161"/>
        <end position="192"/>
    </location>
</feature>
<comment type="subunit">
    <text evidence="9">Interacts with MLH1.</text>
</comment>
<dbReference type="InterPro" id="IPR017352">
    <property type="entry name" value="MBD4"/>
</dbReference>
<dbReference type="GO" id="GO:0008263">
    <property type="term" value="F:pyrimidine-specific mismatch base pair DNA N-glycosylase activity"/>
    <property type="evidence" value="ECO:0007669"/>
    <property type="project" value="InterPro"/>
</dbReference>
<evidence type="ECO:0000313" key="15">
    <source>
        <dbReference type="EMBL" id="CAG6021628.1"/>
    </source>
</evidence>
<comment type="subcellular location">
    <subcellularLocation>
        <location evidence="1">Nucleus</location>
    </subcellularLocation>
</comment>
<evidence type="ECO:0000256" key="13">
    <source>
        <dbReference type="SAM" id="MobiDB-lite"/>
    </source>
</evidence>
<dbReference type="Pfam" id="PF01429">
    <property type="entry name" value="MBD"/>
    <property type="match status" value="1"/>
</dbReference>
<dbReference type="EMBL" id="CAJRST010041110">
    <property type="protein sequence ID" value="CAG6021628.1"/>
    <property type="molecule type" value="Genomic_DNA"/>
</dbReference>
<evidence type="ECO:0000256" key="5">
    <source>
        <dbReference type="ARBA" id="ARBA00023125"/>
    </source>
</evidence>
<dbReference type="PROSITE" id="PS50982">
    <property type="entry name" value="MBD"/>
    <property type="match status" value="1"/>
</dbReference>
<dbReference type="PANTHER" id="PTHR15074">
    <property type="entry name" value="METHYL-CPG-BINDING PROTEIN"/>
    <property type="match status" value="1"/>
</dbReference>
<dbReference type="SUPFAM" id="SSF48150">
    <property type="entry name" value="DNA-glycosylase"/>
    <property type="match status" value="1"/>
</dbReference>
<protein>
    <recommendedName>
        <fullName evidence="10">Methyl-CpG-binding domain protein 4</fullName>
    </recommendedName>
    <alternativeName>
        <fullName evidence="11">Methyl-CpG-binding protein MBD4</fullName>
    </alternativeName>
    <alternativeName>
        <fullName evidence="12">Mismatch-specific DNA N-glycosylase</fullName>
    </alternativeName>
</protein>
<name>A0A8S4C2L6_9TELE</name>
<keyword evidence="2" id="KW-0597">Phosphoprotein</keyword>
<feature type="compositionally biased region" description="Basic and acidic residues" evidence="13">
    <location>
        <begin position="342"/>
        <end position="353"/>
    </location>
</feature>
<keyword evidence="6" id="KW-0234">DNA repair</keyword>
<feature type="domain" description="MBD" evidence="14">
    <location>
        <begin position="61"/>
        <end position="133"/>
    </location>
</feature>
<keyword evidence="4" id="KW-0378">Hydrolase</keyword>
<dbReference type="AlphaFoldDB" id="A0A8S4C2L6"/>
<keyword evidence="5" id="KW-0238">DNA-binding</keyword>
<evidence type="ECO:0000256" key="9">
    <source>
        <dbReference type="ARBA" id="ARBA00062707"/>
    </source>
</evidence>
<dbReference type="PANTHER" id="PTHR15074:SF7">
    <property type="entry name" value="METHYL-CPG-BINDING DOMAIN PROTEIN 4"/>
    <property type="match status" value="1"/>
</dbReference>
<dbReference type="GO" id="GO:0003677">
    <property type="term" value="F:DNA binding"/>
    <property type="evidence" value="ECO:0007669"/>
    <property type="project" value="UniProtKB-KW"/>
</dbReference>
<dbReference type="InterPro" id="IPR016177">
    <property type="entry name" value="DNA-bd_dom_sf"/>
</dbReference>
<dbReference type="InterPro" id="IPR045138">
    <property type="entry name" value="MeCP2/MBD4"/>
</dbReference>
<dbReference type="InterPro" id="IPR001739">
    <property type="entry name" value="Methyl_CpG_DNA-bd"/>
</dbReference>
<feature type="region of interest" description="Disordered" evidence="13">
    <location>
        <begin position="137"/>
        <end position="217"/>
    </location>
</feature>
<dbReference type="GO" id="GO:0005634">
    <property type="term" value="C:nucleus"/>
    <property type="evidence" value="ECO:0007669"/>
    <property type="project" value="UniProtKB-SubCell"/>
</dbReference>
<dbReference type="Gene3D" id="1.10.340.30">
    <property type="entry name" value="Hypothetical protein, domain 2"/>
    <property type="match status" value="1"/>
</dbReference>